<dbReference type="Proteomes" id="UP000535543">
    <property type="component" value="Unassembled WGS sequence"/>
</dbReference>
<protein>
    <recommendedName>
        <fullName evidence="5">Lipopolysaccharide assembly protein A domain-containing protein</fullName>
    </recommendedName>
</protein>
<gene>
    <name evidence="3" type="ORF">FGL95_10445</name>
</gene>
<accession>A0A848KAV9</accession>
<proteinExistence type="predicted"/>
<reference evidence="3 4" key="2">
    <citation type="submission" date="2020-06" db="EMBL/GenBank/DDBJ databases">
        <title>Antribacter stalactiti gen. nov., sp. nov., a new member of the family Nacardiaceae isolated from a cave.</title>
        <authorList>
            <person name="Kim I.S."/>
        </authorList>
    </citation>
    <scope>NUCLEOTIDE SEQUENCE [LARGE SCALE GENOMIC DNA]</scope>
    <source>
        <strain evidence="3 4">YC2-7</strain>
    </source>
</reference>
<feature type="compositionally biased region" description="Basic and acidic residues" evidence="1">
    <location>
        <begin position="80"/>
        <end position="92"/>
    </location>
</feature>
<evidence type="ECO:0000256" key="1">
    <source>
        <dbReference type="SAM" id="MobiDB-lite"/>
    </source>
</evidence>
<evidence type="ECO:0000313" key="4">
    <source>
        <dbReference type="Proteomes" id="UP000535543"/>
    </source>
</evidence>
<keyword evidence="2" id="KW-1133">Transmembrane helix</keyword>
<evidence type="ECO:0000313" key="3">
    <source>
        <dbReference type="EMBL" id="NMN95449.1"/>
    </source>
</evidence>
<sequence>MVIIGALVLVAAVIVGVAAYATNSGSTDTLQNFSVLGYQVSGTTGSLFLWGMAVGAVALFGLAVLLAGARGNARRARVARRELKQSRREAKAASRASNQLVAEQQRMDPQQPSAPRM</sequence>
<evidence type="ECO:0000256" key="2">
    <source>
        <dbReference type="SAM" id="Phobius"/>
    </source>
</evidence>
<dbReference type="RefSeq" id="WP_169586343.1">
    <property type="nucleotide sequence ID" value="NZ_VCQU01000003.1"/>
</dbReference>
<dbReference type="AlphaFoldDB" id="A0A848KAV9"/>
<keyword evidence="4" id="KW-1185">Reference proteome</keyword>
<keyword evidence="2" id="KW-0472">Membrane</keyword>
<name>A0A848KAV9_9NOCA</name>
<reference evidence="3 4" key="1">
    <citation type="submission" date="2019-05" db="EMBL/GenBank/DDBJ databases">
        <authorList>
            <person name="Lee S.D."/>
        </authorList>
    </citation>
    <scope>NUCLEOTIDE SEQUENCE [LARGE SCALE GENOMIC DNA]</scope>
    <source>
        <strain evidence="3 4">YC2-7</strain>
    </source>
</reference>
<feature type="compositionally biased region" description="Polar residues" evidence="1">
    <location>
        <begin position="98"/>
        <end position="117"/>
    </location>
</feature>
<comment type="caution">
    <text evidence="3">The sequence shown here is derived from an EMBL/GenBank/DDBJ whole genome shotgun (WGS) entry which is preliminary data.</text>
</comment>
<dbReference type="EMBL" id="VCQU01000003">
    <property type="protein sequence ID" value="NMN95449.1"/>
    <property type="molecule type" value="Genomic_DNA"/>
</dbReference>
<evidence type="ECO:0008006" key="5">
    <source>
        <dbReference type="Google" id="ProtNLM"/>
    </source>
</evidence>
<organism evidence="3 4">
    <name type="scientific">Antrihabitans stalactiti</name>
    <dbReference type="NCBI Taxonomy" id="2584121"/>
    <lineage>
        <taxon>Bacteria</taxon>
        <taxon>Bacillati</taxon>
        <taxon>Actinomycetota</taxon>
        <taxon>Actinomycetes</taxon>
        <taxon>Mycobacteriales</taxon>
        <taxon>Nocardiaceae</taxon>
        <taxon>Antrihabitans</taxon>
    </lineage>
</organism>
<feature type="transmembrane region" description="Helical" evidence="2">
    <location>
        <begin position="45"/>
        <end position="67"/>
    </location>
</feature>
<keyword evidence="2" id="KW-0812">Transmembrane</keyword>
<feature type="region of interest" description="Disordered" evidence="1">
    <location>
        <begin position="80"/>
        <end position="117"/>
    </location>
</feature>